<gene>
    <name evidence="1" type="primary">52</name>
    <name evidence="1" type="ORF">SEA_SIXAMA_52</name>
</gene>
<accession>A0A5Q2F1V4</accession>
<proteinExistence type="predicted"/>
<dbReference type="KEGG" id="vg:77924220"/>
<sequence length="113" mass="12779">MYYANRDVVKPENDEHAAMCHVFVGKFETFGEAKKAILDAIAGEMHNFSEQSLKHPSQSKFYIQMMAKRSAAMLIAAMLDEDTPTSERNTFCRWHAEADGVSWDITTNKAVAF</sequence>
<dbReference type="RefSeq" id="YP_010648761.1">
    <property type="nucleotide sequence ID" value="NC_070762.1"/>
</dbReference>
<reference evidence="1 2" key="1">
    <citation type="submission" date="2019-09" db="EMBL/GenBank/DDBJ databases">
        <authorList>
            <person name="Christie C.A."/>
            <person name="Diallo A.S."/>
            <person name="Dixon Z."/>
            <person name="McIntosh P.M."/>
            <person name="Murthy K.H."/>
            <person name="Rosen M.G."/>
            <person name="Simpson L.M."/>
            <person name="Koustas K."/>
            <person name="Fogarty M.P."/>
            <person name="Molloy S.D."/>
            <person name="Garlena R.A."/>
            <person name="Russell D.A."/>
            <person name="Pope W.H."/>
            <person name="Jacobs-Sera D."/>
            <person name="Hatfull G.F."/>
        </authorList>
    </citation>
    <scope>NUCLEOTIDE SEQUENCE [LARGE SCALE GENOMIC DNA]</scope>
</reference>
<evidence type="ECO:0000313" key="1">
    <source>
        <dbReference type="EMBL" id="QGF20231.1"/>
    </source>
</evidence>
<dbReference type="EMBL" id="MN484601">
    <property type="protein sequence ID" value="QGF20231.1"/>
    <property type="molecule type" value="Genomic_DNA"/>
</dbReference>
<evidence type="ECO:0000313" key="2">
    <source>
        <dbReference type="Proteomes" id="UP000400849"/>
    </source>
</evidence>
<name>A0A5Q2F1V4_9CAUD</name>
<keyword evidence="2" id="KW-1185">Reference proteome</keyword>
<dbReference type="Proteomes" id="UP000400849">
    <property type="component" value="Segment"/>
</dbReference>
<protein>
    <submittedName>
        <fullName evidence="1">Uncharacterized protein</fullName>
    </submittedName>
</protein>
<dbReference type="GeneID" id="77924220"/>
<organism evidence="1 2">
    <name type="scientific">Gordonia phage Sixama</name>
    <dbReference type="NCBI Taxonomy" id="2653271"/>
    <lineage>
        <taxon>Viruses</taxon>
        <taxon>Duplodnaviria</taxon>
        <taxon>Heunggongvirae</taxon>
        <taxon>Uroviricota</taxon>
        <taxon>Caudoviricetes</taxon>
        <taxon>Sixamavirus</taxon>
        <taxon>Sixamavirus sixama</taxon>
    </lineage>
</organism>